<dbReference type="PROSITE" id="PS50042">
    <property type="entry name" value="CNMP_BINDING_3"/>
    <property type="match status" value="1"/>
</dbReference>
<dbReference type="Proteomes" id="UP000193083">
    <property type="component" value="Unassembled WGS sequence"/>
</dbReference>
<feature type="transmembrane region" description="Helical" evidence="1">
    <location>
        <begin position="293"/>
        <end position="311"/>
    </location>
</feature>
<dbReference type="InterPro" id="IPR000595">
    <property type="entry name" value="cNMP-bd_dom"/>
</dbReference>
<feature type="transmembrane region" description="Helical" evidence="1">
    <location>
        <begin position="267"/>
        <end position="287"/>
    </location>
</feature>
<reference evidence="3 4" key="1">
    <citation type="submission" date="2017-04" db="EMBL/GenBank/DDBJ databases">
        <authorList>
            <person name="Afonso C.L."/>
            <person name="Miller P.J."/>
            <person name="Scott M.A."/>
            <person name="Spackman E."/>
            <person name="Goraichik I."/>
            <person name="Dimitrov K.M."/>
            <person name="Suarez D.L."/>
            <person name="Swayne D.E."/>
        </authorList>
    </citation>
    <scope>NUCLEOTIDE SEQUENCE [LARGE SCALE GENOMIC DNA]</scope>
    <source>
        <strain evidence="3 4">B5P</strain>
    </source>
</reference>
<dbReference type="GO" id="GO:0016747">
    <property type="term" value="F:acyltransferase activity, transferring groups other than amino-acyl groups"/>
    <property type="evidence" value="ECO:0007669"/>
    <property type="project" value="InterPro"/>
</dbReference>
<keyword evidence="4" id="KW-1185">Reference proteome</keyword>
<dbReference type="PANTHER" id="PTHR23028">
    <property type="entry name" value="ACETYLTRANSFERASE"/>
    <property type="match status" value="1"/>
</dbReference>
<keyword evidence="1" id="KW-0812">Transmembrane</keyword>
<feature type="transmembrane region" description="Helical" evidence="1">
    <location>
        <begin position="79"/>
        <end position="97"/>
    </location>
</feature>
<feature type="transmembrane region" description="Helical" evidence="1">
    <location>
        <begin position="381"/>
        <end position="401"/>
    </location>
</feature>
<feature type="transmembrane region" description="Helical" evidence="1">
    <location>
        <begin position="236"/>
        <end position="255"/>
    </location>
</feature>
<sequence>MTIRPPVPLCDRRERKRGDTVAKDLITAQQAAAVRADGPVRFEALDSWRGLAAVFIILFHAQVASHVRDASLVRAGEMFVDFFFVLSGFVIAHAYSGRLSTGADFGRFMVLRVGRVFPLHLVMLILFILMETGKSLAPSLGAAGDAAFTGTNDILAIPTNVILLHVGTHDQLTWNTPAWSIAAEMVAYVAFGLAALLLGRFLWMAAVAGAVLSGWSLWAFAPHGMESTYDFGDLRAIYGLSVGVLAYRLAVGGAARSYSRAAVGQGGVNPTLLEIAAIFLALGFVSYAYRTPAAFAAPFVFALVVLVFAAERGGVSAILRTRPFVAVGLVSFSIYMVHMFLVMRVTNVARLADKLTGTNMVVPMGHGGEGVDLGNPFAGDLLVLAIVGLTIAVSLVTYRAIEQPGRDWFRRQADRLFSRKSESVERVAPSRTA</sequence>
<gene>
    <name evidence="3" type="ORF">SAMN02982922_3113</name>
</gene>
<feature type="transmembrane region" description="Helical" evidence="1">
    <location>
        <begin position="178"/>
        <end position="196"/>
    </location>
</feature>
<dbReference type="GO" id="GO:0016020">
    <property type="term" value="C:membrane"/>
    <property type="evidence" value="ECO:0007669"/>
    <property type="project" value="TreeGrafter"/>
</dbReference>
<feature type="transmembrane region" description="Helical" evidence="1">
    <location>
        <begin position="109"/>
        <end position="130"/>
    </location>
</feature>
<evidence type="ECO:0000256" key="1">
    <source>
        <dbReference type="SAM" id="Phobius"/>
    </source>
</evidence>
<feature type="transmembrane region" description="Helical" evidence="1">
    <location>
        <begin position="201"/>
        <end position="221"/>
    </location>
</feature>
<keyword evidence="3" id="KW-0808">Transferase</keyword>
<dbReference type="EMBL" id="FXBL01000004">
    <property type="protein sequence ID" value="SMH44825.1"/>
    <property type="molecule type" value="Genomic_DNA"/>
</dbReference>
<protein>
    <submittedName>
        <fullName evidence="3">Peptidoglycan/LPS O-acetylase OafA/YrhL, contains acyltransferase and SGNH-hydrolase domains</fullName>
    </submittedName>
</protein>
<keyword evidence="1" id="KW-1133">Transmembrane helix</keyword>
<dbReference type="GO" id="GO:0016787">
    <property type="term" value="F:hydrolase activity"/>
    <property type="evidence" value="ECO:0007669"/>
    <property type="project" value="UniProtKB-KW"/>
</dbReference>
<keyword evidence="1" id="KW-0472">Membrane</keyword>
<dbReference type="GO" id="GO:0000271">
    <property type="term" value="P:polysaccharide biosynthetic process"/>
    <property type="evidence" value="ECO:0007669"/>
    <property type="project" value="TreeGrafter"/>
</dbReference>
<keyword evidence="3" id="KW-0012">Acyltransferase</keyword>
<proteinExistence type="predicted"/>
<evidence type="ECO:0000313" key="4">
    <source>
        <dbReference type="Proteomes" id="UP000193083"/>
    </source>
</evidence>
<feature type="transmembrane region" description="Helical" evidence="1">
    <location>
        <begin position="323"/>
        <end position="343"/>
    </location>
</feature>
<dbReference type="Pfam" id="PF01757">
    <property type="entry name" value="Acyl_transf_3"/>
    <property type="match status" value="1"/>
</dbReference>
<evidence type="ECO:0000313" key="3">
    <source>
        <dbReference type="EMBL" id="SMH44825.1"/>
    </source>
</evidence>
<organism evidence="3 4">
    <name type="scientific">Mesorhizobium australicum</name>
    <dbReference type="NCBI Taxonomy" id="536018"/>
    <lineage>
        <taxon>Bacteria</taxon>
        <taxon>Pseudomonadati</taxon>
        <taxon>Pseudomonadota</taxon>
        <taxon>Alphaproteobacteria</taxon>
        <taxon>Hyphomicrobiales</taxon>
        <taxon>Phyllobacteriaceae</taxon>
        <taxon>Mesorhizobium</taxon>
    </lineage>
</organism>
<dbReference type="InterPro" id="IPR002656">
    <property type="entry name" value="Acyl_transf_3_dom"/>
</dbReference>
<dbReference type="AlphaFoldDB" id="A0A1X7P2B9"/>
<feature type="domain" description="Cyclic nucleotide-binding" evidence="2">
    <location>
        <begin position="72"/>
        <end position="115"/>
    </location>
</feature>
<name>A0A1X7P2B9_9HYPH</name>
<dbReference type="InterPro" id="IPR050879">
    <property type="entry name" value="Acyltransferase_3"/>
</dbReference>
<accession>A0A1X7P2B9</accession>
<dbReference type="OrthoDB" id="9796461at2"/>
<feature type="transmembrane region" description="Helical" evidence="1">
    <location>
        <begin position="50"/>
        <end position="67"/>
    </location>
</feature>
<dbReference type="PANTHER" id="PTHR23028:SF131">
    <property type="entry name" value="BLR2367 PROTEIN"/>
    <property type="match status" value="1"/>
</dbReference>
<keyword evidence="3" id="KW-0378">Hydrolase</keyword>
<evidence type="ECO:0000259" key="2">
    <source>
        <dbReference type="PROSITE" id="PS50042"/>
    </source>
</evidence>